<keyword evidence="1" id="KW-1133">Transmembrane helix</keyword>
<feature type="transmembrane region" description="Helical" evidence="1">
    <location>
        <begin position="103"/>
        <end position="125"/>
    </location>
</feature>
<sequence length="138" mass="14716">MPSLIKRTFLITLALPVLCAIWILFAYDLFLGRVSIIRLSFYLSSQLPGLLYLTGILAVPGALLYFAAHLSQRAWFAVGCCVVCILFAAALCTLLLVKGGGMGIPAIAAAEAVVAAMALLVASLLRLHQLTRHSSGTR</sequence>
<evidence type="ECO:0000313" key="2">
    <source>
        <dbReference type="EMBL" id="WRS40456.1"/>
    </source>
</evidence>
<organism evidence="2 3">
    <name type="scientific">Thiobacillus sedimenti</name>
    <dbReference type="NCBI Taxonomy" id="3110231"/>
    <lineage>
        <taxon>Bacteria</taxon>
        <taxon>Pseudomonadati</taxon>
        <taxon>Pseudomonadota</taxon>
        <taxon>Betaproteobacteria</taxon>
        <taxon>Nitrosomonadales</taxon>
        <taxon>Thiobacillaceae</taxon>
        <taxon>Thiobacillus</taxon>
    </lineage>
</organism>
<keyword evidence="3" id="KW-1185">Reference proteome</keyword>
<evidence type="ECO:0000256" key="1">
    <source>
        <dbReference type="SAM" id="Phobius"/>
    </source>
</evidence>
<dbReference type="RefSeq" id="WP_324780984.1">
    <property type="nucleotide sequence ID" value="NZ_CP141769.1"/>
</dbReference>
<name>A0ABZ1CM33_9PROT</name>
<feature type="transmembrane region" description="Helical" evidence="1">
    <location>
        <begin position="75"/>
        <end position="97"/>
    </location>
</feature>
<proteinExistence type="predicted"/>
<dbReference type="Proteomes" id="UP001334732">
    <property type="component" value="Chromosome"/>
</dbReference>
<gene>
    <name evidence="2" type="ORF">VA613_06160</name>
</gene>
<accession>A0ABZ1CM33</accession>
<protein>
    <submittedName>
        <fullName evidence="2">Uncharacterized protein</fullName>
    </submittedName>
</protein>
<keyword evidence="1" id="KW-0812">Transmembrane</keyword>
<keyword evidence="1" id="KW-0472">Membrane</keyword>
<feature type="transmembrane region" description="Helical" evidence="1">
    <location>
        <begin position="50"/>
        <end position="68"/>
    </location>
</feature>
<reference evidence="2 3" key="1">
    <citation type="submission" date="2023-12" db="EMBL/GenBank/DDBJ databases">
        <title>Thiobacillus sedimentum sp. nov., a chemolithoautotrophic sulfur-oxidizing bacterium isolated from freshwater sediment.</title>
        <authorList>
            <person name="Luo J."/>
            <person name="Dai C."/>
        </authorList>
    </citation>
    <scope>NUCLEOTIDE SEQUENCE [LARGE SCALE GENOMIC DNA]</scope>
    <source>
        <strain evidence="2 3">SCUT-2</strain>
    </source>
</reference>
<dbReference type="EMBL" id="CP141769">
    <property type="protein sequence ID" value="WRS40456.1"/>
    <property type="molecule type" value="Genomic_DNA"/>
</dbReference>
<evidence type="ECO:0000313" key="3">
    <source>
        <dbReference type="Proteomes" id="UP001334732"/>
    </source>
</evidence>